<dbReference type="Pfam" id="PF09359">
    <property type="entry name" value="VTC"/>
    <property type="match status" value="1"/>
</dbReference>
<dbReference type="Proteomes" id="UP000327030">
    <property type="component" value="Plasmid pNP95"/>
</dbReference>
<gene>
    <name evidence="2" type="ORF">FXF36_15425</name>
</gene>
<keyword evidence="2" id="KW-0614">Plasmid</keyword>
<dbReference type="InterPro" id="IPR042267">
    <property type="entry name" value="VTC_sf"/>
</dbReference>
<dbReference type="AlphaFoldDB" id="A0A5P6VUM2"/>
<protein>
    <submittedName>
        <fullName evidence="2">Polyphosphate polymerase domain-containing protein</fullName>
    </submittedName>
</protein>
<proteinExistence type="predicted"/>
<sequence>MLGNKYRHEYKYLVTDQQIEVLKQRLNYLIPIDKHVAEGSDTYNIRSLYFDDYFNRCYYENLNGTDPREKFRIRIYNGSDSKISLECKRKERGKTLKTSTSLTREQCEQLMAGRPIVDDIEHQPIVLRKLTMEMLMHNMRPAIIVGYDRVPYVYDVGNVRVTIDTNLYSSTDLNDFLTGNITQRPVMPRGHHLLEVKWDEFIPDVIYRACQLDNLNQTAYSKYFLCRQYNM</sequence>
<dbReference type="KEGG" id="pxv:FXF36_15425"/>
<dbReference type="EMBL" id="CP043029">
    <property type="protein sequence ID" value="QFJ56307.1"/>
    <property type="molecule type" value="Genomic_DNA"/>
</dbReference>
<dbReference type="InterPro" id="IPR018966">
    <property type="entry name" value="VTC_domain"/>
</dbReference>
<accession>A0A5P6VUM2</accession>
<dbReference type="CDD" id="cd07750">
    <property type="entry name" value="PolyPPase_VTC_like"/>
    <property type="match status" value="1"/>
</dbReference>
<name>A0A5P6VUM2_PSEXY</name>
<feature type="domain" description="VTC" evidence="1">
    <location>
        <begin position="7"/>
        <end position="226"/>
    </location>
</feature>
<dbReference type="GO" id="GO:0006799">
    <property type="term" value="P:polyphosphate biosynthetic process"/>
    <property type="evidence" value="ECO:0007669"/>
    <property type="project" value="UniProtKB-ARBA"/>
</dbReference>
<evidence type="ECO:0000259" key="1">
    <source>
        <dbReference type="Pfam" id="PF09359"/>
    </source>
</evidence>
<dbReference type="OrthoDB" id="9784042at2"/>
<evidence type="ECO:0000313" key="3">
    <source>
        <dbReference type="Proteomes" id="UP000327030"/>
    </source>
</evidence>
<geneLocation type="plasmid" evidence="3">
    <name>pnp95</name>
</geneLocation>
<organism evidence="2 3">
    <name type="scientific">Pseudobutyrivibrio xylanivorans</name>
    <dbReference type="NCBI Taxonomy" id="185007"/>
    <lineage>
        <taxon>Bacteria</taxon>
        <taxon>Bacillati</taxon>
        <taxon>Bacillota</taxon>
        <taxon>Clostridia</taxon>
        <taxon>Lachnospirales</taxon>
        <taxon>Lachnospiraceae</taxon>
        <taxon>Pseudobutyrivibrio</taxon>
    </lineage>
</organism>
<dbReference type="Gene3D" id="3.20.100.30">
    <property type="entry name" value="VTC, catalytic tunnel domain"/>
    <property type="match status" value="1"/>
</dbReference>
<evidence type="ECO:0000313" key="2">
    <source>
        <dbReference type="EMBL" id="QFJ56307.1"/>
    </source>
</evidence>
<reference evidence="3" key="1">
    <citation type="submission" date="2019-08" db="EMBL/GenBank/DDBJ databases">
        <title>Complete Genome Sequence of the Polysaccharide-Degrading Rumen Bacterium Pseudobutyrivibrio xylanivorans MA3014.</title>
        <authorList>
            <person name="Palevich N."/>
            <person name="Maclean P.H."/>
            <person name="Kelly W.J."/>
            <person name="Leahy S.C."/>
            <person name="Rakonjac J."/>
            <person name="Attwood G.T."/>
        </authorList>
    </citation>
    <scope>NUCLEOTIDE SEQUENCE [LARGE SCALE GENOMIC DNA]</scope>
    <source>
        <strain evidence="3">MA3014</strain>
        <plasmid evidence="3">pnp95</plasmid>
    </source>
</reference>